<keyword evidence="2" id="KW-0472">Membrane</keyword>
<evidence type="ECO:0000256" key="2">
    <source>
        <dbReference type="SAM" id="Phobius"/>
    </source>
</evidence>
<proteinExistence type="predicted"/>
<feature type="transmembrane region" description="Helical" evidence="2">
    <location>
        <begin position="58"/>
        <end position="80"/>
    </location>
</feature>
<sequence length="186" mass="20522">MTTTTITFLYRTRTGLSEHESLFNAIWQVMWASAAPPFVFMSITLINGYIVSGGPPPLTILSSAMNAKVFTLSLMISLLGQSYVRRQLERAHSLQLPSLESSHGTRGVVSEPMFAPIGVTTTEDHPSPPSNPLPIVTADLSQDSFSSDYDKSRPTSSDVSIEKPKQVEESHVVRLDCFPQDERLPR</sequence>
<name>A0A8H2X477_9AGAM</name>
<evidence type="ECO:0000313" key="3">
    <source>
        <dbReference type="EMBL" id="CAE6415738.1"/>
    </source>
</evidence>
<keyword evidence="2" id="KW-1133">Transmembrane helix</keyword>
<feature type="transmembrane region" description="Helical" evidence="2">
    <location>
        <begin position="21"/>
        <end position="46"/>
    </location>
</feature>
<dbReference type="Proteomes" id="UP000663850">
    <property type="component" value="Unassembled WGS sequence"/>
</dbReference>
<organism evidence="3 4">
    <name type="scientific">Rhizoctonia solani</name>
    <dbReference type="NCBI Taxonomy" id="456999"/>
    <lineage>
        <taxon>Eukaryota</taxon>
        <taxon>Fungi</taxon>
        <taxon>Dikarya</taxon>
        <taxon>Basidiomycota</taxon>
        <taxon>Agaricomycotina</taxon>
        <taxon>Agaricomycetes</taxon>
        <taxon>Cantharellales</taxon>
        <taxon>Ceratobasidiaceae</taxon>
        <taxon>Rhizoctonia</taxon>
    </lineage>
</organism>
<accession>A0A8H2X477</accession>
<keyword evidence="2" id="KW-0812">Transmembrane</keyword>
<evidence type="ECO:0000256" key="1">
    <source>
        <dbReference type="SAM" id="MobiDB-lite"/>
    </source>
</evidence>
<protein>
    <submittedName>
        <fullName evidence="3">Uncharacterized protein</fullName>
    </submittedName>
</protein>
<dbReference type="AlphaFoldDB" id="A0A8H2X477"/>
<feature type="compositionally biased region" description="Basic and acidic residues" evidence="1">
    <location>
        <begin position="160"/>
        <end position="186"/>
    </location>
</feature>
<evidence type="ECO:0000313" key="4">
    <source>
        <dbReference type="Proteomes" id="UP000663850"/>
    </source>
</evidence>
<feature type="region of interest" description="Disordered" evidence="1">
    <location>
        <begin position="118"/>
        <end position="186"/>
    </location>
</feature>
<gene>
    <name evidence="3" type="ORF">RDB_LOCUS5229</name>
</gene>
<comment type="caution">
    <text evidence="3">The sequence shown here is derived from an EMBL/GenBank/DDBJ whole genome shotgun (WGS) entry which is preliminary data.</text>
</comment>
<dbReference type="EMBL" id="CAJMWZ010000277">
    <property type="protein sequence ID" value="CAE6415738.1"/>
    <property type="molecule type" value="Genomic_DNA"/>
</dbReference>
<reference evidence="3" key="1">
    <citation type="submission" date="2021-01" db="EMBL/GenBank/DDBJ databases">
        <authorList>
            <person name="Kaushik A."/>
        </authorList>
    </citation>
    <scope>NUCLEOTIDE SEQUENCE</scope>
    <source>
        <strain evidence="3">Type strain: AG8-Rh-89/</strain>
    </source>
</reference>